<evidence type="ECO:0000256" key="2">
    <source>
        <dbReference type="ARBA" id="ARBA00023002"/>
    </source>
</evidence>
<dbReference type="PANTHER" id="PTHR43353">
    <property type="entry name" value="SUCCINATE-SEMIALDEHYDE DEHYDROGENASE, MITOCHONDRIAL"/>
    <property type="match status" value="1"/>
</dbReference>
<dbReference type="PANTHER" id="PTHR43353:SF5">
    <property type="entry name" value="SUCCINATE-SEMIALDEHYDE DEHYDROGENASE, MITOCHONDRIAL"/>
    <property type="match status" value="1"/>
</dbReference>
<name>A0ABT4VSX7_9HYPH</name>
<dbReference type="InterPro" id="IPR016161">
    <property type="entry name" value="Ald_DH/histidinol_DH"/>
</dbReference>
<comment type="similarity">
    <text evidence="1">Belongs to the aldehyde dehydrogenase family.</text>
</comment>
<evidence type="ECO:0000313" key="4">
    <source>
        <dbReference type="EMBL" id="MDA4847818.1"/>
    </source>
</evidence>
<evidence type="ECO:0000259" key="3">
    <source>
        <dbReference type="Pfam" id="PF00171"/>
    </source>
</evidence>
<dbReference type="InterPro" id="IPR050740">
    <property type="entry name" value="Aldehyde_DH_Superfamily"/>
</dbReference>
<organism evidence="4 5">
    <name type="scientific">Hoeflea poritis</name>
    <dbReference type="NCBI Taxonomy" id="2993659"/>
    <lineage>
        <taxon>Bacteria</taxon>
        <taxon>Pseudomonadati</taxon>
        <taxon>Pseudomonadota</taxon>
        <taxon>Alphaproteobacteria</taxon>
        <taxon>Hyphomicrobiales</taxon>
        <taxon>Rhizobiaceae</taxon>
        <taxon>Hoeflea</taxon>
    </lineage>
</organism>
<reference evidence="4" key="1">
    <citation type="submission" date="2022-11" db="EMBL/GenBank/DDBJ databases">
        <title>Hoeflea poritis sp. nov., isolated from scleractinian coral Porites lutea.</title>
        <authorList>
            <person name="Zhang G."/>
            <person name="Wei Q."/>
            <person name="Cai L."/>
        </authorList>
    </citation>
    <scope>NUCLEOTIDE SEQUENCE</scope>
    <source>
        <strain evidence="4">E7-10</strain>
    </source>
</reference>
<dbReference type="SUPFAM" id="SSF53720">
    <property type="entry name" value="ALDH-like"/>
    <property type="match status" value="1"/>
</dbReference>
<dbReference type="Pfam" id="PF00171">
    <property type="entry name" value="Aldedh"/>
    <property type="match status" value="1"/>
</dbReference>
<dbReference type="InterPro" id="IPR016163">
    <property type="entry name" value="Ald_DH_C"/>
</dbReference>
<dbReference type="InterPro" id="IPR015590">
    <property type="entry name" value="Aldehyde_DH_dom"/>
</dbReference>
<evidence type="ECO:0000313" key="5">
    <source>
        <dbReference type="Proteomes" id="UP001148313"/>
    </source>
</evidence>
<evidence type="ECO:0000256" key="1">
    <source>
        <dbReference type="ARBA" id="ARBA00009986"/>
    </source>
</evidence>
<protein>
    <submittedName>
        <fullName evidence="4">Aldehyde dehydrogenase family protein</fullName>
    </submittedName>
</protein>
<gene>
    <name evidence="4" type="ORF">OOZ53_20830</name>
</gene>
<dbReference type="PROSITE" id="PS00070">
    <property type="entry name" value="ALDEHYDE_DEHYDR_CYS"/>
    <property type="match status" value="1"/>
</dbReference>
<keyword evidence="5" id="KW-1185">Reference proteome</keyword>
<feature type="domain" description="Aldehyde dehydrogenase" evidence="3">
    <location>
        <begin position="14"/>
        <end position="477"/>
    </location>
</feature>
<dbReference type="InterPro" id="IPR016160">
    <property type="entry name" value="Ald_DH_CS_CYS"/>
</dbReference>
<comment type="caution">
    <text evidence="4">The sequence shown here is derived from an EMBL/GenBank/DDBJ whole genome shotgun (WGS) entry which is preliminary data.</text>
</comment>
<accession>A0ABT4VSX7</accession>
<dbReference type="EMBL" id="JAPJZH010000016">
    <property type="protein sequence ID" value="MDA4847818.1"/>
    <property type="molecule type" value="Genomic_DNA"/>
</dbReference>
<dbReference type="InterPro" id="IPR016162">
    <property type="entry name" value="Ald_DH_N"/>
</dbReference>
<proteinExistence type="inferred from homology"/>
<sequence length="482" mass="50482">MGIETYRNFIDGAWCDARSQETFETFNPADNSTLGQVAKSDRVDAQAAIEAARKGHRALAGTTAWERAALCNAVADEMTRRRSDLADILAREQGKPLVTEAFGEVDAAITGFREAGELIKWMEGEYIPVETPGVRAISFRKARGVYAVVTPWNFPVNIPVEYLAPCLAAGNGVVWVPAPTTSACASVLMECIAAAGLPEGAVNLVHGPGDVVGDEIVANPGTDGIGFTGSPRTGEIIARRGAGKPMLLELGGNGPVIVLDDADLDGAAEAAAFGCFFNAGQVCAATGRILTTRNIHEALAEKLAACAKAIKVGNPLEETTTMGPLNNPSVVEKIAEHVADGVRRGGTLVAGGEGLPELGSDLFFEPTVIDNVPADALLNNAETFGPVAPIIVCEDDDDLIRVANSAGHGLAAGVFTRDLSRAFRFGEEIEAGLVNINNPSCYWELHLPFGGAPGKASGIGRLGGKHTLRAVTEAKTITFNIR</sequence>
<dbReference type="RefSeq" id="WP_271091660.1">
    <property type="nucleotide sequence ID" value="NZ_JAPJZH010000016.1"/>
</dbReference>
<keyword evidence="2" id="KW-0560">Oxidoreductase</keyword>
<dbReference type="Proteomes" id="UP001148313">
    <property type="component" value="Unassembled WGS sequence"/>
</dbReference>
<dbReference type="Gene3D" id="3.40.309.10">
    <property type="entry name" value="Aldehyde Dehydrogenase, Chain A, domain 2"/>
    <property type="match status" value="1"/>
</dbReference>
<dbReference type="Gene3D" id="3.40.605.10">
    <property type="entry name" value="Aldehyde Dehydrogenase, Chain A, domain 1"/>
    <property type="match status" value="1"/>
</dbReference>